<dbReference type="Proteomes" id="UP000501623">
    <property type="component" value="Chromosome"/>
</dbReference>
<protein>
    <submittedName>
        <fullName evidence="1">Uncharacterized protein</fullName>
    </submittedName>
</protein>
<gene>
    <name evidence="1" type="ORF">HMJ29_12780</name>
</gene>
<keyword evidence="2" id="KW-1185">Reference proteome</keyword>
<evidence type="ECO:0000313" key="1">
    <source>
        <dbReference type="EMBL" id="QJX47767.1"/>
    </source>
</evidence>
<dbReference type="AlphaFoldDB" id="A0A6M6BHW8"/>
<dbReference type="KEGG" id="hts:HMJ29_12780"/>
<accession>A0A6M6BHW8</accession>
<dbReference type="RefSeq" id="WP_171591860.1">
    <property type="nucleotide sequence ID" value="NZ_CP053538.1"/>
</dbReference>
<sequence length="68" mass="7621">MRATTSGSVANYDAQRIETLRNEINVQEHVTKEAKLRAKSEEERLSVKKHQLKAAEREQKANQIGSGG</sequence>
<name>A0A6M6BHW8_9BACT</name>
<organism evidence="1 2">
    <name type="scientific">Hymenobacter taeanensis</name>
    <dbReference type="NCBI Taxonomy" id="2735321"/>
    <lineage>
        <taxon>Bacteria</taxon>
        <taxon>Pseudomonadati</taxon>
        <taxon>Bacteroidota</taxon>
        <taxon>Cytophagia</taxon>
        <taxon>Cytophagales</taxon>
        <taxon>Hymenobacteraceae</taxon>
        <taxon>Hymenobacter</taxon>
    </lineage>
</organism>
<dbReference type="EMBL" id="CP053538">
    <property type="protein sequence ID" value="QJX47767.1"/>
    <property type="molecule type" value="Genomic_DNA"/>
</dbReference>
<evidence type="ECO:0000313" key="2">
    <source>
        <dbReference type="Proteomes" id="UP000501623"/>
    </source>
</evidence>
<reference evidence="1 2" key="1">
    <citation type="submission" date="2020-05" db="EMBL/GenBank/DDBJ databases">
        <title>Complete genome sequence of Hymenobacter sp. TS19 in Coasted Sand Dune.</title>
        <authorList>
            <person name="Lee J.-H."/>
            <person name="Jung J.-H."/>
            <person name="Jeong S."/>
            <person name="Zhao L."/>
            <person name="Kim M.-K."/>
            <person name="Seo H.-S."/>
            <person name="Lim S."/>
        </authorList>
    </citation>
    <scope>NUCLEOTIDE SEQUENCE [LARGE SCALE GENOMIC DNA]</scope>
    <source>
        <strain evidence="1 2">TS19</strain>
    </source>
</reference>
<proteinExistence type="predicted"/>